<evidence type="ECO:0000256" key="8">
    <source>
        <dbReference type="SAM" id="Phobius"/>
    </source>
</evidence>
<dbReference type="SUPFAM" id="SSF81345">
    <property type="entry name" value="ABC transporter involved in vitamin B12 uptake, BtuC"/>
    <property type="match status" value="1"/>
</dbReference>
<dbReference type="PANTHER" id="PTHR30472:SF25">
    <property type="entry name" value="ABC TRANSPORTER PERMEASE PROTEIN MJ0876-RELATED"/>
    <property type="match status" value="1"/>
</dbReference>
<dbReference type="RefSeq" id="WP_074751160.1">
    <property type="nucleotide sequence ID" value="NZ_FOTJ01000006.1"/>
</dbReference>
<feature type="transmembrane region" description="Helical" evidence="8">
    <location>
        <begin position="245"/>
        <end position="266"/>
    </location>
</feature>
<gene>
    <name evidence="9" type="ORF">SAMN05216438_10671</name>
</gene>
<dbReference type="PANTHER" id="PTHR30472">
    <property type="entry name" value="FERRIC ENTEROBACTIN TRANSPORT SYSTEM PERMEASE PROTEIN"/>
    <property type="match status" value="1"/>
</dbReference>
<dbReference type="Pfam" id="PF01032">
    <property type="entry name" value="FecCD"/>
    <property type="match status" value="1"/>
</dbReference>
<comment type="subcellular location">
    <subcellularLocation>
        <location evidence="1">Cell membrane</location>
        <topology evidence="1">Multi-pass membrane protein</topology>
    </subcellularLocation>
</comment>
<evidence type="ECO:0000313" key="10">
    <source>
        <dbReference type="Proteomes" id="UP000181969"/>
    </source>
</evidence>
<keyword evidence="7 8" id="KW-0472">Membrane</keyword>
<keyword evidence="3" id="KW-0813">Transport</keyword>
<evidence type="ECO:0000256" key="1">
    <source>
        <dbReference type="ARBA" id="ARBA00004651"/>
    </source>
</evidence>
<dbReference type="CDD" id="cd06550">
    <property type="entry name" value="TM_ABC_iron-siderophores_like"/>
    <property type="match status" value="1"/>
</dbReference>
<feature type="transmembrane region" description="Helical" evidence="8">
    <location>
        <begin position="198"/>
        <end position="219"/>
    </location>
</feature>
<dbReference type="GO" id="GO:0005886">
    <property type="term" value="C:plasma membrane"/>
    <property type="evidence" value="ECO:0007669"/>
    <property type="project" value="UniProtKB-SubCell"/>
</dbReference>
<feature type="transmembrane region" description="Helical" evidence="8">
    <location>
        <begin position="68"/>
        <end position="85"/>
    </location>
</feature>
<dbReference type="AlphaFoldDB" id="A0A1I4H0T5"/>
<evidence type="ECO:0000256" key="7">
    <source>
        <dbReference type="ARBA" id="ARBA00023136"/>
    </source>
</evidence>
<evidence type="ECO:0000256" key="4">
    <source>
        <dbReference type="ARBA" id="ARBA00022475"/>
    </source>
</evidence>
<keyword evidence="6 8" id="KW-1133">Transmembrane helix</keyword>
<sequence>MYTKISNKNRISIIVLLLALSLLAMLLSLRIGSAPISVGDLMNMMIGRGNSSAPLLQDILLEVRMPRILLSFLVGLALGASGTVMQSLLQNPLASSYTLGVSSGASLGASTVMLFDINFMSPSISMSLAGFAFGLVTVVIVLLFAQQFSQALENQSIILVGMVFSLFVNSFLTLMMTFSPDYMQRIIFWQLGSFSGASWENVQLLALLFTFSFFCLIYFHREMDILSFGDAFALSQGVEVKRTKVILIGLSTLLTGASVAMTGVIGFVDLIAPHVARRLFGATHKWVLPSSALVGGLLCVLADTVARSVFQSRELPIGAVTALIGAPFFCYIFFRKGQV</sequence>
<accession>A0A1I4H0T5</accession>
<evidence type="ECO:0000313" key="9">
    <source>
        <dbReference type="EMBL" id="SFL35908.1"/>
    </source>
</evidence>
<keyword evidence="5 8" id="KW-0812">Transmembrane</keyword>
<feature type="transmembrane region" description="Helical" evidence="8">
    <location>
        <begin position="157"/>
        <end position="178"/>
    </location>
</feature>
<name>A0A1I4H0T5_9LACT</name>
<comment type="similarity">
    <text evidence="2">Belongs to the binding-protein-dependent transport system permease family. FecCD subfamily.</text>
</comment>
<dbReference type="InterPro" id="IPR000522">
    <property type="entry name" value="ABC_transptr_permease_BtuC"/>
</dbReference>
<evidence type="ECO:0000256" key="3">
    <source>
        <dbReference type="ARBA" id="ARBA00022448"/>
    </source>
</evidence>
<feature type="transmembrane region" description="Helical" evidence="8">
    <location>
        <begin position="317"/>
        <end position="334"/>
    </location>
</feature>
<reference evidence="9 10" key="1">
    <citation type="submission" date="2016-10" db="EMBL/GenBank/DDBJ databases">
        <authorList>
            <person name="de Groot N.N."/>
        </authorList>
    </citation>
    <scope>NUCLEOTIDE SEQUENCE [LARGE SCALE GENOMIC DNA]</scope>
    <source>
        <strain evidence="9 10">M79</strain>
    </source>
</reference>
<feature type="transmembrane region" description="Helical" evidence="8">
    <location>
        <begin position="97"/>
        <end position="117"/>
    </location>
</feature>
<dbReference type="EMBL" id="FOTJ01000006">
    <property type="protein sequence ID" value="SFL35908.1"/>
    <property type="molecule type" value="Genomic_DNA"/>
</dbReference>
<keyword evidence="4" id="KW-1003">Cell membrane</keyword>
<dbReference type="GO" id="GO:0022857">
    <property type="term" value="F:transmembrane transporter activity"/>
    <property type="evidence" value="ECO:0007669"/>
    <property type="project" value="InterPro"/>
</dbReference>
<proteinExistence type="inferred from homology"/>
<organism evidence="9 10">
    <name type="scientific">Lactococcus garvieae</name>
    <dbReference type="NCBI Taxonomy" id="1363"/>
    <lineage>
        <taxon>Bacteria</taxon>
        <taxon>Bacillati</taxon>
        <taxon>Bacillota</taxon>
        <taxon>Bacilli</taxon>
        <taxon>Lactobacillales</taxon>
        <taxon>Streptococcaceae</taxon>
        <taxon>Lactococcus</taxon>
    </lineage>
</organism>
<dbReference type="OrthoDB" id="9811721at2"/>
<dbReference type="Gene3D" id="1.10.3470.10">
    <property type="entry name" value="ABC transporter involved in vitamin B12 uptake, BtuC"/>
    <property type="match status" value="1"/>
</dbReference>
<dbReference type="InterPro" id="IPR037294">
    <property type="entry name" value="ABC_BtuC-like"/>
</dbReference>
<feature type="transmembrane region" description="Helical" evidence="8">
    <location>
        <begin position="123"/>
        <end position="145"/>
    </location>
</feature>
<evidence type="ECO:0000256" key="2">
    <source>
        <dbReference type="ARBA" id="ARBA00007935"/>
    </source>
</evidence>
<evidence type="ECO:0000256" key="5">
    <source>
        <dbReference type="ARBA" id="ARBA00022692"/>
    </source>
</evidence>
<dbReference type="FunFam" id="1.10.3470.10:FF:000001">
    <property type="entry name" value="Vitamin B12 ABC transporter permease BtuC"/>
    <property type="match status" value="1"/>
</dbReference>
<evidence type="ECO:0000256" key="6">
    <source>
        <dbReference type="ARBA" id="ARBA00022989"/>
    </source>
</evidence>
<protein>
    <submittedName>
        <fullName evidence="9">Iron complex transport system permease protein</fullName>
    </submittedName>
</protein>
<dbReference type="Proteomes" id="UP000181969">
    <property type="component" value="Unassembled WGS sequence"/>
</dbReference>